<accession>A0ABS6Y4K8</accession>
<organism evidence="2 3">
    <name type="scientific">Prevotella melaninogenica</name>
    <dbReference type="NCBI Taxonomy" id="28132"/>
    <lineage>
        <taxon>Bacteria</taxon>
        <taxon>Pseudomonadati</taxon>
        <taxon>Bacteroidota</taxon>
        <taxon>Bacteroidia</taxon>
        <taxon>Bacteroidales</taxon>
        <taxon>Prevotellaceae</taxon>
        <taxon>Prevotella</taxon>
    </lineage>
</organism>
<comment type="caution">
    <text evidence="2">The sequence shown here is derived from an EMBL/GenBank/DDBJ whole genome shotgun (WGS) entry which is preliminary data.</text>
</comment>
<feature type="signal peptide" evidence="1">
    <location>
        <begin position="1"/>
        <end position="31"/>
    </location>
</feature>
<feature type="chain" id="PRO_5045403831" evidence="1">
    <location>
        <begin position="32"/>
        <end position="247"/>
    </location>
</feature>
<gene>
    <name evidence="2" type="ORF">KZO77_05090</name>
</gene>
<sequence length="247" mass="28683">MNYNSINKLCIWLSRAAVVIFLLSVTSIVSAVEDTYNHDESFMQQFLVSETGAGHLTPNLYYKTLHRSYQKQAYTYSKAPARLLYMYDLKKEIEYSDTIDSVFKRRAKLAAIDMAERDPLADFVWYQGVGNNISAALGVMKSNIQRLSSYGTESEFTEWQNQYNLLQGSVNCIRQAYLPNSERQREYTRIFAKAQQLNSDLAARIDFLYAYRKMREAEAKARPAEHIDHAVIAARVLLKWQDRWKKN</sequence>
<name>A0ABS6Y4K8_9BACT</name>
<dbReference type="EMBL" id="JAHXCP010000005">
    <property type="protein sequence ID" value="MBW4754418.1"/>
    <property type="molecule type" value="Genomic_DNA"/>
</dbReference>
<keyword evidence="3" id="KW-1185">Reference proteome</keyword>
<protein>
    <submittedName>
        <fullName evidence="2">DUF5045 domain-containing protein</fullName>
    </submittedName>
</protein>
<evidence type="ECO:0000256" key="1">
    <source>
        <dbReference type="SAM" id="SignalP"/>
    </source>
</evidence>
<dbReference type="RefSeq" id="WP_219433106.1">
    <property type="nucleotide sequence ID" value="NZ_JAHXCP010000005.1"/>
</dbReference>
<keyword evidence="1" id="KW-0732">Signal</keyword>
<reference evidence="2 3" key="1">
    <citation type="submission" date="2021-07" db="EMBL/GenBank/DDBJ databases">
        <title>Genomic diversity and antimicrobial resistance of Prevotella spp. isolated from chronic lung disease airways.</title>
        <authorList>
            <person name="Webb K.A."/>
            <person name="Olagoke O.S."/>
            <person name="Baird T."/>
            <person name="Neill J."/>
            <person name="Pham A."/>
            <person name="Wells T.J."/>
            <person name="Ramsay K.A."/>
            <person name="Bell S.C."/>
            <person name="Sarovich D.S."/>
            <person name="Price E.P."/>
        </authorList>
    </citation>
    <scope>NUCLEOTIDE SEQUENCE [LARGE SCALE GENOMIC DNA]</scope>
    <source>
        <strain evidence="2 3">SCHI0027.S.6</strain>
    </source>
</reference>
<dbReference type="Proteomes" id="UP000812077">
    <property type="component" value="Unassembled WGS sequence"/>
</dbReference>
<evidence type="ECO:0000313" key="3">
    <source>
        <dbReference type="Proteomes" id="UP000812077"/>
    </source>
</evidence>
<proteinExistence type="predicted"/>
<evidence type="ECO:0000313" key="2">
    <source>
        <dbReference type="EMBL" id="MBW4754418.1"/>
    </source>
</evidence>